<organism evidence="1 2">
    <name type="scientific">Auriscalpium vulgare</name>
    <dbReference type="NCBI Taxonomy" id="40419"/>
    <lineage>
        <taxon>Eukaryota</taxon>
        <taxon>Fungi</taxon>
        <taxon>Dikarya</taxon>
        <taxon>Basidiomycota</taxon>
        <taxon>Agaricomycotina</taxon>
        <taxon>Agaricomycetes</taxon>
        <taxon>Russulales</taxon>
        <taxon>Auriscalpiaceae</taxon>
        <taxon>Auriscalpium</taxon>
    </lineage>
</organism>
<sequence length="458" mass="51915">MPNQFLFVFAQAHEDFRIPELVSIAELHGFELAIPDNLDCSRPFAVLSLEKEEHARLLARRCILIRSVYEFYSRGSSYDDLHERNRAARPKWEKYVPDTSFKFFVNGYNQSIPKARQRQVIEDFSYMGFLGKIDLKTPEITMGCFEEYRDTTGTTRQKHEGDGNFREVYFGRLLEEGSARSLIKTFDVKKRQYFGNTSMEAEISLLMANQTLAAPGKLVYDPFVGTGSMVYTTAYFGAHVFGSDIDGRQMRGKSQVPGIRRAAAQYGVEQRIMDLCTFDVTQNPWRCGGLFDAIITDPPYGVRAGAKRLGRKKGRTTPVFPSEPRPCVDDQPYIPPTKPYELSDLATDLVLLARYLLKPGGRLVFFLPTVTDEYQELDIDGMLCEGMELVANSLQDFGAWGRRLVTIRKTSTQSYGPPTFKPTVSGPGDAPVEHVPAHRDFRGKYFQGFKKDHEDSVT</sequence>
<name>A0ACB8RIA1_9AGAM</name>
<dbReference type="EMBL" id="MU276009">
    <property type="protein sequence ID" value="KAI0043664.1"/>
    <property type="molecule type" value="Genomic_DNA"/>
</dbReference>
<comment type="caution">
    <text evidence="1">The sequence shown here is derived from an EMBL/GenBank/DDBJ whole genome shotgun (WGS) entry which is preliminary data.</text>
</comment>
<keyword evidence="2" id="KW-1185">Reference proteome</keyword>
<gene>
    <name evidence="1" type="ORF">FA95DRAFT_1498294</name>
</gene>
<evidence type="ECO:0000313" key="2">
    <source>
        <dbReference type="Proteomes" id="UP000814033"/>
    </source>
</evidence>
<evidence type="ECO:0000313" key="1">
    <source>
        <dbReference type="EMBL" id="KAI0043664.1"/>
    </source>
</evidence>
<accession>A0ACB8RIA1</accession>
<reference evidence="1" key="2">
    <citation type="journal article" date="2022" name="New Phytol.">
        <title>Evolutionary transition to the ectomycorrhizal habit in the genomes of a hyperdiverse lineage of mushroom-forming fungi.</title>
        <authorList>
            <person name="Looney B."/>
            <person name="Miyauchi S."/>
            <person name="Morin E."/>
            <person name="Drula E."/>
            <person name="Courty P.E."/>
            <person name="Kohler A."/>
            <person name="Kuo A."/>
            <person name="LaButti K."/>
            <person name="Pangilinan J."/>
            <person name="Lipzen A."/>
            <person name="Riley R."/>
            <person name="Andreopoulos W."/>
            <person name="He G."/>
            <person name="Johnson J."/>
            <person name="Nolan M."/>
            <person name="Tritt A."/>
            <person name="Barry K.W."/>
            <person name="Grigoriev I.V."/>
            <person name="Nagy L.G."/>
            <person name="Hibbett D."/>
            <person name="Henrissat B."/>
            <person name="Matheny P.B."/>
            <person name="Labbe J."/>
            <person name="Martin F.M."/>
        </authorList>
    </citation>
    <scope>NUCLEOTIDE SEQUENCE</scope>
    <source>
        <strain evidence="1">FP105234-sp</strain>
    </source>
</reference>
<protein>
    <submittedName>
        <fullName evidence="1">tRNA guanosine-2'-O-methyltransferase</fullName>
    </submittedName>
</protein>
<dbReference type="Proteomes" id="UP000814033">
    <property type="component" value="Unassembled WGS sequence"/>
</dbReference>
<proteinExistence type="predicted"/>
<reference evidence="1" key="1">
    <citation type="submission" date="2021-02" db="EMBL/GenBank/DDBJ databases">
        <authorList>
            <consortium name="DOE Joint Genome Institute"/>
            <person name="Ahrendt S."/>
            <person name="Looney B.P."/>
            <person name="Miyauchi S."/>
            <person name="Morin E."/>
            <person name="Drula E."/>
            <person name="Courty P.E."/>
            <person name="Chicoki N."/>
            <person name="Fauchery L."/>
            <person name="Kohler A."/>
            <person name="Kuo A."/>
            <person name="Labutti K."/>
            <person name="Pangilinan J."/>
            <person name="Lipzen A."/>
            <person name="Riley R."/>
            <person name="Andreopoulos W."/>
            <person name="He G."/>
            <person name="Johnson J."/>
            <person name="Barry K.W."/>
            <person name="Grigoriev I.V."/>
            <person name="Nagy L."/>
            <person name="Hibbett D."/>
            <person name="Henrissat B."/>
            <person name="Matheny P.B."/>
            <person name="Labbe J."/>
            <person name="Martin F."/>
        </authorList>
    </citation>
    <scope>NUCLEOTIDE SEQUENCE</scope>
    <source>
        <strain evidence="1">FP105234-sp</strain>
    </source>
</reference>